<feature type="region of interest" description="Disordered" evidence="15">
    <location>
        <begin position="855"/>
        <end position="927"/>
    </location>
</feature>
<dbReference type="Pfam" id="PF00400">
    <property type="entry name" value="WD40"/>
    <property type="match status" value="1"/>
</dbReference>
<feature type="compositionally biased region" description="Low complexity" evidence="15">
    <location>
        <begin position="125"/>
        <end position="136"/>
    </location>
</feature>
<feature type="compositionally biased region" description="Polar residues" evidence="15">
    <location>
        <begin position="874"/>
        <end position="883"/>
    </location>
</feature>
<evidence type="ECO:0000256" key="11">
    <source>
        <dbReference type="ARBA" id="ARBA00023212"/>
    </source>
</evidence>
<dbReference type="InterPro" id="IPR015943">
    <property type="entry name" value="WD40/YVTN_repeat-like_dom_sf"/>
</dbReference>
<reference evidence="18 19" key="1">
    <citation type="journal article" date="2019" name="Sci. Data">
        <title>Hybrid genome assembly and annotation of Danionella translucida.</title>
        <authorList>
            <person name="Kadobianskyi M."/>
            <person name="Schulze L."/>
            <person name="Schuelke M."/>
            <person name="Judkewitz B."/>
        </authorList>
    </citation>
    <scope>NUCLEOTIDE SEQUENCE [LARGE SCALE GENOMIC DNA]</scope>
    <source>
        <strain evidence="18 19">Bolton</strain>
    </source>
</reference>
<organism evidence="18 19">
    <name type="scientific">Danionella cerebrum</name>
    <dbReference type="NCBI Taxonomy" id="2873325"/>
    <lineage>
        <taxon>Eukaryota</taxon>
        <taxon>Metazoa</taxon>
        <taxon>Chordata</taxon>
        <taxon>Craniata</taxon>
        <taxon>Vertebrata</taxon>
        <taxon>Euteleostomi</taxon>
        <taxon>Actinopterygii</taxon>
        <taxon>Neopterygii</taxon>
        <taxon>Teleostei</taxon>
        <taxon>Ostariophysi</taxon>
        <taxon>Cypriniformes</taxon>
        <taxon>Danionidae</taxon>
        <taxon>Danioninae</taxon>
        <taxon>Danionella</taxon>
    </lineage>
</organism>
<evidence type="ECO:0000256" key="14">
    <source>
        <dbReference type="SAM" id="Coils"/>
    </source>
</evidence>
<evidence type="ECO:0000313" key="19">
    <source>
        <dbReference type="Proteomes" id="UP000316079"/>
    </source>
</evidence>
<accession>A0A553Q6T7</accession>
<evidence type="ECO:0000256" key="4">
    <source>
        <dbReference type="ARBA" id="ARBA00022490"/>
    </source>
</evidence>
<keyword evidence="11" id="KW-0206">Cytoskeleton</keyword>
<evidence type="ECO:0000313" key="18">
    <source>
        <dbReference type="EMBL" id="TRY85648.1"/>
    </source>
</evidence>
<dbReference type="GO" id="GO:0072686">
    <property type="term" value="C:mitotic spindle"/>
    <property type="evidence" value="ECO:0007669"/>
    <property type="project" value="TreeGrafter"/>
</dbReference>
<keyword evidence="6" id="KW-0132">Cell division</keyword>
<proteinExistence type="inferred from homology"/>
<evidence type="ECO:0000256" key="2">
    <source>
        <dbReference type="ARBA" id="ARBA00004214"/>
    </source>
</evidence>
<evidence type="ECO:0000256" key="5">
    <source>
        <dbReference type="ARBA" id="ARBA00022574"/>
    </source>
</evidence>
<evidence type="ECO:0000256" key="1">
    <source>
        <dbReference type="ARBA" id="ARBA00004186"/>
    </source>
</evidence>
<dbReference type="InterPro" id="IPR001680">
    <property type="entry name" value="WD40_rpt"/>
</dbReference>
<feature type="coiled-coil region" evidence="14">
    <location>
        <begin position="32"/>
        <end position="66"/>
    </location>
</feature>
<dbReference type="CDD" id="cd21950">
    <property type="entry name" value="TD_EMAP4"/>
    <property type="match status" value="1"/>
</dbReference>
<dbReference type="FunFam" id="2.130.10.10:FF:000019">
    <property type="entry name" value="echinoderm microtubule-associated protein-like 4 isoform X2"/>
    <property type="match status" value="1"/>
</dbReference>
<evidence type="ECO:0000256" key="6">
    <source>
        <dbReference type="ARBA" id="ARBA00022618"/>
    </source>
</evidence>
<dbReference type="SUPFAM" id="SSF101908">
    <property type="entry name" value="Putative isomerase YbhE"/>
    <property type="match status" value="1"/>
</dbReference>
<dbReference type="PANTHER" id="PTHR13720">
    <property type="entry name" value="WD-40 REPEAT PROTEIN"/>
    <property type="match status" value="1"/>
</dbReference>
<dbReference type="InterPro" id="IPR055439">
    <property type="entry name" value="Beta-prop_EML_1st"/>
</dbReference>
<keyword evidence="5 13" id="KW-0853">WD repeat</keyword>
<keyword evidence="7" id="KW-0493">Microtubule</keyword>
<evidence type="ECO:0000259" key="17">
    <source>
        <dbReference type="Pfam" id="PF23414"/>
    </source>
</evidence>
<dbReference type="PROSITE" id="PS50082">
    <property type="entry name" value="WD_REPEATS_2"/>
    <property type="match status" value="3"/>
</dbReference>
<comment type="caution">
    <text evidence="18">The sequence shown here is derived from an EMBL/GenBank/DDBJ whole genome shotgun (WGS) entry which is preliminary data.</text>
</comment>
<keyword evidence="12" id="KW-0131">Cell cycle</keyword>
<feature type="repeat" description="WD" evidence="13">
    <location>
        <begin position="477"/>
        <end position="509"/>
    </location>
</feature>
<evidence type="ECO:0000256" key="10">
    <source>
        <dbReference type="ARBA" id="ARBA00023054"/>
    </source>
</evidence>
<dbReference type="AlphaFoldDB" id="A0A553Q6T7"/>
<feature type="domain" description="EML-like second beta-propeller" evidence="17">
    <location>
        <begin position="627"/>
        <end position="807"/>
    </location>
</feature>
<sequence length="927" mass="102074">MEESATDLAPVCESTATLNHQCTDDSISGASASDVQDRLASLELRVQQQEDELTIMKAALADVLRRLAQSEDSTNTAAKKQQNSKGQTPMREAYSLSCITNGSSSGRKSHRETSTVSIARKETLSSAAKSRGSSAKRGMERSQSSTWDANEENRNKLVKAASTSKLLSKVAKNAEKHRDPVISQAKMSTREKNSQEGEFIKMFMRGRPITMFIPSDVENYEDVRTELPPERLKLDYGYRGRDCRANVYLLPTGEIVYFIASVVVLFNYEERTQRHYLGHTDCVKCLAVHPDKIRIATGQIAGVDKDGRPLQPHVRVWDSVSLSTLQILGLGTFERGVGSLAFSKADSGTHLSVIDDSNDHMLTVWEWQKKSRIAEIKSTNEVVLAVEFHPTDPSIIVTCGKSHIFFWTWSGSSLVRKQGIFGKYEKPKFVQCLAFLSNGDILTGDSGGVLLIWSRTQTEPASAKTPKAGAFQITRQIKAHDGSVFTLCQMRNGTLLTGGGKDHKIILWDHNLQPERDIEVPDQYGTIRAVAEGKGEQFLVGTSRNFILRGTFNDGFQVEVQGHTDELWGLATHPFKQLFLTCAQDRQVCLWSSVDHTLEWSRLLDEHGHCADFHPSGSVTRDLIAIHTDGNEQLSVMRFSVDGTLLAVGSHDNFIYLYTVSDKGRKYSRYGKCTGHSSYITHLDWSPDNKFIMGHSKRLQADPKPLRVQGHQLGHVHLRAGLPCVWPEGSDGTDINALIRSHSRKVIALADDFCKVHLFQYPCSRPKAPSHKYSAHSSHVTNVSFMHNDSHLISTGGKDTSIMQWRLVEKNSSLVHSESSLGIGDSFLNSATSRGLPSVPVEAMPISVPVSLAISVQPDSNTPPPTPPEALHTITPNGQQDGSPGTPPPSEEAMPPSDSTLSPKDSLEPSDDTATPSDEGTPFNAPL</sequence>
<evidence type="ECO:0000256" key="8">
    <source>
        <dbReference type="ARBA" id="ARBA00022737"/>
    </source>
</evidence>
<keyword evidence="4" id="KW-0963">Cytoplasm</keyword>
<dbReference type="SMART" id="SM00320">
    <property type="entry name" value="WD40"/>
    <property type="match status" value="8"/>
</dbReference>
<evidence type="ECO:0000256" key="9">
    <source>
        <dbReference type="ARBA" id="ARBA00022776"/>
    </source>
</evidence>
<dbReference type="EMBL" id="SRMA01026266">
    <property type="protein sequence ID" value="TRY85648.1"/>
    <property type="molecule type" value="Genomic_DNA"/>
</dbReference>
<dbReference type="GO" id="GO:0008017">
    <property type="term" value="F:microtubule binding"/>
    <property type="evidence" value="ECO:0007669"/>
    <property type="project" value="TreeGrafter"/>
</dbReference>
<comment type="similarity">
    <text evidence="3">Belongs to the WD repeat EMAP family.</text>
</comment>
<dbReference type="InterPro" id="IPR055442">
    <property type="entry name" value="Beta-prop_EML-like_2nd"/>
</dbReference>
<evidence type="ECO:0000256" key="13">
    <source>
        <dbReference type="PROSITE-ProRule" id="PRU00221"/>
    </source>
</evidence>
<dbReference type="InterPro" id="IPR050630">
    <property type="entry name" value="WD_repeat_EMAP"/>
</dbReference>
<dbReference type="Pfam" id="PF23414">
    <property type="entry name" value="Beta-prop_EML_2"/>
    <property type="match status" value="1"/>
</dbReference>
<protein>
    <recommendedName>
        <fullName evidence="20">HELP domain-containing protein</fullName>
    </recommendedName>
</protein>
<dbReference type="Pfam" id="PF23409">
    <property type="entry name" value="Beta-prop_EML"/>
    <property type="match status" value="1"/>
</dbReference>
<dbReference type="PROSITE" id="PS50294">
    <property type="entry name" value="WD_REPEATS_REGION"/>
    <property type="match status" value="1"/>
</dbReference>
<evidence type="ECO:0000256" key="15">
    <source>
        <dbReference type="SAM" id="MobiDB-lite"/>
    </source>
</evidence>
<evidence type="ECO:0000256" key="7">
    <source>
        <dbReference type="ARBA" id="ARBA00022701"/>
    </source>
</evidence>
<dbReference type="Gene3D" id="2.130.10.10">
    <property type="entry name" value="YVTN repeat-like/Quinoprotein amine dehydrogenase"/>
    <property type="match status" value="2"/>
</dbReference>
<keyword evidence="10 14" id="KW-0175">Coiled coil</keyword>
<feature type="compositionally biased region" description="Polar residues" evidence="15">
    <location>
        <begin position="70"/>
        <end position="87"/>
    </location>
</feature>
<feature type="domain" description="EML-like first beta-propeller" evidence="16">
    <location>
        <begin position="272"/>
        <end position="550"/>
    </location>
</feature>
<gene>
    <name evidence="18" type="ORF">DNTS_008799</name>
</gene>
<dbReference type="PANTHER" id="PTHR13720:SF11">
    <property type="entry name" value="ECHINODERM MICROTUBULE-ASSOCIATED PROTEIN-LIKE 4"/>
    <property type="match status" value="1"/>
</dbReference>
<dbReference type="GO" id="GO:0005874">
    <property type="term" value="C:microtubule"/>
    <property type="evidence" value="ECO:0007669"/>
    <property type="project" value="UniProtKB-KW"/>
</dbReference>
<dbReference type="OrthoDB" id="47802at2759"/>
<keyword evidence="8" id="KW-0677">Repeat</keyword>
<keyword evidence="9" id="KW-0498">Mitosis</keyword>
<dbReference type="Proteomes" id="UP000316079">
    <property type="component" value="Unassembled WGS sequence"/>
</dbReference>
<evidence type="ECO:0008006" key="20">
    <source>
        <dbReference type="Google" id="ProtNLM"/>
    </source>
</evidence>
<evidence type="ECO:0000256" key="12">
    <source>
        <dbReference type="ARBA" id="ARBA00023306"/>
    </source>
</evidence>
<dbReference type="InterPro" id="IPR005108">
    <property type="entry name" value="HELP"/>
</dbReference>
<evidence type="ECO:0000259" key="16">
    <source>
        <dbReference type="Pfam" id="PF23409"/>
    </source>
</evidence>
<dbReference type="GO" id="GO:0030496">
    <property type="term" value="C:midbody"/>
    <property type="evidence" value="ECO:0007669"/>
    <property type="project" value="UniProtKB-SubCell"/>
</dbReference>
<name>A0A553Q6T7_9TELE</name>
<feature type="repeat" description="WD" evidence="13">
    <location>
        <begin position="560"/>
        <end position="592"/>
    </location>
</feature>
<dbReference type="SUPFAM" id="SSF50978">
    <property type="entry name" value="WD40 repeat-like"/>
    <property type="match status" value="1"/>
</dbReference>
<dbReference type="GO" id="GO:0000226">
    <property type="term" value="P:microtubule cytoskeleton organization"/>
    <property type="evidence" value="ECO:0007669"/>
    <property type="project" value="TreeGrafter"/>
</dbReference>
<feature type="repeat" description="WD" evidence="13">
    <location>
        <begin position="773"/>
        <end position="815"/>
    </location>
</feature>
<feature type="compositionally biased region" description="Polar residues" evidence="15">
    <location>
        <begin position="97"/>
        <end position="106"/>
    </location>
</feature>
<keyword evidence="19" id="KW-1185">Reference proteome</keyword>
<comment type="subcellular location">
    <subcellularLocation>
        <location evidence="1">Cytoplasm</location>
        <location evidence="1">Cytoskeleton</location>
        <location evidence="1">Spindle</location>
    </subcellularLocation>
    <subcellularLocation>
        <location evidence="2">Midbody</location>
    </subcellularLocation>
</comment>
<evidence type="ECO:0000256" key="3">
    <source>
        <dbReference type="ARBA" id="ARBA00006489"/>
    </source>
</evidence>
<dbReference type="Pfam" id="PF03451">
    <property type="entry name" value="HELP"/>
    <property type="match status" value="1"/>
</dbReference>
<dbReference type="GO" id="GO:0051301">
    <property type="term" value="P:cell division"/>
    <property type="evidence" value="ECO:0007669"/>
    <property type="project" value="UniProtKB-KW"/>
</dbReference>
<feature type="region of interest" description="Disordered" evidence="15">
    <location>
        <begin position="69"/>
        <end position="153"/>
    </location>
</feature>
<dbReference type="InterPro" id="IPR036322">
    <property type="entry name" value="WD40_repeat_dom_sf"/>
</dbReference>